<dbReference type="GO" id="GO:0003676">
    <property type="term" value="F:nucleic acid binding"/>
    <property type="evidence" value="ECO:0007669"/>
    <property type="project" value="InterPro"/>
</dbReference>
<dbReference type="Proteomes" id="UP000252519">
    <property type="component" value="Unassembled WGS sequence"/>
</dbReference>
<dbReference type="Gene3D" id="3.30.420.10">
    <property type="entry name" value="Ribonuclease H-like superfamily/Ribonuclease H"/>
    <property type="match status" value="1"/>
</dbReference>
<accession>A0A368FZ72</accession>
<sequence length="77" mass="8881">MDWPTCSSDLNSMENLLSILARSVYCSHRQCQTIDELKTTTINTWEDVESDFFKNLINSMLNLFFEVVSNPRGPVAY</sequence>
<protein>
    <submittedName>
        <fullName evidence="1">Uncharacterized protein</fullName>
    </submittedName>
</protein>
<dbReference type="InterPro" id="IPR036397">
    <property type="entry name" value="RNaseH_sf"/>
</dbReference>
<reference evidence="1 2" key="1">
    <citation type="submission" date="2014-10" db="EMBL/GenBank/DDBJ databases">
        <title>Draft genome of the hookworm Ancylostoma caninum.</title>
        <authorList>
            <person name="Mitreva M."/>
        </authorList>
    </citation>
    <scope>NUCLEOTIDE SEQUENCE [LARGE SCALE GENOMIC DNA]</scope>
    <source>
        <strain evidence="1 2">Baltimore</strain>
    </source>
</reference>
<dbReference type="EMBL" id="JOJR01000462">
    <property type="protein sequence ID" value="RCN37513.1"/>
    <property type="molecule type" value="Genomic_DNA"/>
</dbReference>
<evidence type="ECO:0000313" key="2">
    <source>
        <dbReference type="Proteomes" id="UP000252519"/>
    </source>
</evidence>
<name>A0A368FZ72_ANCCA</name>
<organism evidence="1 2">
    <name type="scientific">Ancylostoma caninum</name>
    <name type="common">Dog hookworm</name>
    <dbReference type="NCBI Taxonomy" id="29170"/>
    <lineage>
        <taxon>Eukaryota</taxon>
        <taxon>Metazoa</taxon>
        <taxon>Ecdysozoa</taxon>
        <taxon>Nematoda</taxon>
        <taxon>Chromadorea</taxon>
        <taxon>Rhabditida</taxon>
        <taxon>Rhabditina</taxon>
        <taxon>Rhabditomorpha</taxon>
        <taxon>Strongyloidea</taxon>
        <taxon>Ancylostomatidae</taxon>
        <taxon>Ancylostomatinae</taxon>
        <taxon>Ancylostoma</taxon>
    </lineage>
</organism>
<evidence type="ECO:0000313" key="1">
    <source>
        <dbReference type="EMBL" id="RCN37513.1"/>
    </source>
</evidence>
<gene>
    <name evidence="1" type="ORF">ANCCAN_16568</name>
</gene>
<dbReference type="OrthoDB" id="5883794at2759"/>
<keyword evidence="2" id="KW-1185">Reference proteome</keyword>
<comment type="caution">
    <text evidence="1">The sequence shown here is derived from an EMBL/GenBank/DDBJ whole genome shotgun (WGS) entry which is preliminary data.</text>
</comment>
<dbReference type="AlphaFoldDB" id="A0A368FZ72"/>
<dbReference type="STRING" id="29170.A0A368FZ72"/>
<proteinExistence type="predicted"/>